<evidence type="ECO:0000256" key="4">
    <source>
        <dbReference type="ARBA" id="ARBA00023125"/>
    </source>
</evidence>
<keyword evidence="4" id="KW-0238">DNA-binding</keyword>
<dbReference type="PANTHER" id="PTHR46577">
    <property type="entry name" value="HTH-TYPE TRANSCRIPTIONAL REGULATORY PROTEIN GABR"/>
    <property type="match status" value="1"/>
</dbReference>
<feature type="compositionally biased region" description="Low complexity" evidence="6">
    <location>
        <begin position="110"/>
        <end position="133"/>
    </location>
</feature>
<evidence type="ECO:0000256" key="3">
    <source>
        <dbReference type="ARBA" id="ARBA00023015"/>
    </source>
</evidence>
<dbReference type="Pfam" id="PF00392">
    <property type="entry name" value="GntR"/>
    <property type="match status" value="1"/>
</dbReference>
<evidence type="ECO:0000313" key="8">
    <source>
        <dbReference type="EMBL" id="SFO19128.1"/>
    </source>
</evidence>
<comment type="similarity">
    <text evidence="1">In the C-terminal section; belongs to the class-I pyridoxal-phosphate-dependent aminotransferase family.</text>
</comment>
<dbReference type="GO" id="GO:0003700">
    <property type="term" value="F:DNA-binding transcription factor activity"/>
    <property type="evidence" value="ECO:0007669"/>
    <property type="project" value="InterPro"/>
</dbReference>
<name>A0A1I5F5Q7_PSUAM</name>
<reference evidence="8 9" key="1">
    <citation type="submission" date="2016-10" db="EMBL/GenBank/DDBJ databases">
        <authorList>
            <person name="de Groot N.N."/>
        </authorList>
    </citation>
    <scope>NUCLEOTIDE SEQUENCE [LARGE SCALE GENOMIC DNA]</scope>
    <source>
        <strain evidence="8 9">CGMCC 4.1877</strain>
    </source>
</reference>
<keyword evidence="8" id="KW-0032">Aminotransferase</keyword>
<gene>
    <name evidence="8" type="ORF">SAMN05216207_103533</name>
</gene>
<dbReference type="CDD" id="cd00609">
    <property type="entry name" value="AAT_like"/>
    <property type="match status" value="1"/>
</dbReference>
<dbReference type="Gene3D" id="3.40.640.10">
    <property type="entry name" value="Type I PLP-dependent aspartate aminotransferase-like (Major domain)"/>
    <property type="match status" value="1"/>
</dbReference>
<evidence type="ECO:0000256" key="1">
    <source>
        <dbReference type="ARBA" id="ARBA00005384"/>
    </source>
</evidence>
<feature type="region of interest" description="Disordered" evidence="6">
    <location>
        <begin position="164"/>
        <end position="193"/>
    </location>
</feature>
<dbReference type="InterPro" id="IPR036390">
    <property type="entry name" value="WH_DNA-bd_sf"/>
</dbReference>
<dbReference type="AlphaFoldDB" id="A0A1I5F5Q7"/>
<keyword evidence="9" id="KW-1185">Reference proteome</keyword>
<dbReference type="SUPFAM" id="SSF53383">
    <property type="entry name" value="PLP-dependent transferases"/>
    <property type="match status" value="1"/>
</dbReference>
<evidence type="ECO:0000256" key="6">
    <source>
        <dbReference type="SAM" id="MobiDB-lite"/>
    </source>
</evidence>
<dbReference type="GO" id="GO:0030170">
    <property type="term" value="F:pyridoxal phosphate binding"/>
    <property type="evidence" value="ECO:0007669"/>
    <property type="project" value="InterPro"/>
</dbReference>
<dbReference type="STRING" id="260086.SAMN05216207_103533"/>
<dbReference type="Proteomes" id="UP000199614">
    <property type="component" value="Unassembled WGS sequence"/>
</dbReference>
<dbReference type="SUPFAM" id="SSF46785">
    <property type="entry name" value="Winged helix' DNA-binding domain"/>
    <property type="match status" value="1"/>
</dbReference>
<dbReference type="InterPro" id="IPR036388">
    <property type="entry name" value="WH-like_DNA-bd_sf"/>
</dbReference>
<organism evidence="8 9">
    <name type="scientific">Pseudonocardia ammonioxydans</name>
    <dbReference type="NCBI Taxonomy" id="260086"/>
    <lineage>
        <taxon>Bacteria</taxon>
        <taxon>Bacillati</taxon>
        <taxon>Actinomycetota</taxon>
        <taxon>Actinomycetes</taxon>
        <taxon>Pseudonocardiales</taxon>
        <taxon>Pseudonocardiaceae</taxon>
        <taxon>Pseudonocardia</taxon>
    </lineage>
</organism>
<dbReference type="EMBL" id="FOUY01000035">
    <property type="protein sequence ID" value="SFO19128.1"/>
    <property type="molecule type" value="Genomic_DNA"/>
</dbReference>
<dbReference type="RefSeq" id="WP_245773812.1">
    <property type="nucleotide sequence ID" value="NZ_FOUY01000035.1"/>
</dbReference>
<dbReference type="SMART" id="SM00345">
    <property type="entry name" value="HTH_GNTR"/>
    <property type="match status" value="1"/>
</dbReference>
<dbReference type="PROSITE" id="PS50949">
    <property type="entry name" value="HTH_GNTR"/>
    <property type="match status" value="1"/>
</dbReference>
<dbReference type="InterPro" id="IPR004839">
    <property type="entry name" value="Aminotransferase_I/II_large"/>
</dbReference>
<feature type="compositionally biased region" description="Low complexity" evidence="6">
    <location>
        <begin position="164"/>
        <end position="178"/>
    </location>
</feature>
<dbReference type="Gene3D" id="1.10.10.10">
    <property type="entry name" value="Winged helix-like DNA-binding domain superfamily/Winged helix DNA-binding domain"/>
    <property type="match status" value="1"/>
</dbReference>
<sequence>MVAVGVDLPIMIDRAAGASLAVQVADGLRAAAAGGALRPGDRLPSTRALATALGLSRTVTSAAYDQLLAEGWVEGRVGAGTYVTAVPRGVSPAARRGSAGGPVGGRRDPGAAAVGPVPAPTAVAIGPATAGPEGAAGPGAATGPGSFTGSARAWGPAVVAARASAPGRASARRPNAPGRPEPGGGRYRLDPGRPCTAALDRAAWRRAWRAAGGAGPDDVPRPDGLPEFRDAVVEHLLRHRGLTPADVLATAGTSAAVGELARLLPAGATVAVEDPGYQRAVGALRAAGLRVVPVPVDDEGLVVDAIPAGCAAVYTTPAHQFPTAVRLAAPRRVALLERARDEDLLVIEDDYDGELRYDVAPLPLLAALAPDRVVHLGTASKIVSPTLGVGWAVAPRPVLEAWRELRERTGTRPSPAGQRVFAALAAGGDLSRHLRRLRRELRERRELVVAAATRAGWAVQGDPAGAHLVVPLPDEPEAIAAARERGVDVGGLADYATADHSTADHSTADHFTGGREGTGRSVTGGRPAEPAASGLVVGYAAGTRAELHTALALLTGD</sequence>
<accession>A0A1I5F5Q7</accession>
<feature type="region of interest" description="Disordered" evidence="6">
    <location>
        <begin position="93"/>
        <end position="148"/>
    </location>
</feature>
<dbReference type="InterPro" id="IPR051446">
    <property type="entry name" value="HTH_trans_reg/aminotransferase"/>
</dbReference>
<evidence type="ECO:0000259" key="7">
    <source>
        <dbReference type="PROSITE" id="PS50949"/>
    </source>
</evidence>
<dbReference type="Pfam" id="PF00155">
    <property type="entry name" value="Aminotran_1_2"/>
    <property type="match status" value="1"/>
</dbReference>
<keyword evidence="2" id="KW-0663">Pyridoxal phosphate</keyword>
<dbReference type="InterPro" id="IPR000524">
    <property type="entry name" value="Tscrpt_reg_HTH_GntR"/>
</dbReference>
<dbReference type="GO" id="GO:0003677">
    <property type="term" value="F:DNA binding"/>
    <property type="evidence" value="ECO:0007669"/>
    <property type="project" value="UniProtKB-KW"/>
</dbReference>
<dbReference type="InterPro" id="IPR015421">
    <property type="entry name" value="PyrdxlP-dep_Trfase_major"/>
</dbReference>
<dbReference type="CDD" id="cd07377">
    <property type="entry name" value="WHTH_GntR"/>
    <property type="match status" value="1"/>
</dbReference>
<keyword evidence="5" id="KW-0804">Transcription</keyword>
<dbReference type="GO" id="GO:0008483">
    <property type="term" value="F:transaminase activity"/>
    <property type="evidence" value="ECO:0007669"/>
    <property type="project" value="UniProtKB-KW"/>
</dbReference>
<keyword evidence="3" id="KW-0805">Transcription regulation</keyword>
<dbReference type="InterPro" id="IPR015424">
    <property type="entry name" value="PyrdxlP-dep_Trfase"/>
</dbReference>
<protein>
    <submittedName>
        <fullName evidence="8">GntR family transcriptional regulator / MocR family aminotransferase</fullName>
    </submittedName>
</protein>
<evidence type="ECO:0000313" key="9">
    <source>
        <dbReference type="Proteomes" id="UP000199614"/>
    </source>
</evidence>
<evidence type="ECO:0000256" key="2">
    <source>
        <dbReference type="ARBA" id="ARBA00022898"/>
    </source>
</evidence>
<evidence type="ECO:0000256" key="5">
    <source>
        <dbReference type="ARBA" id="ARBA00023163"/>
    </source>
</evidence>
<feature type="domain" description="HTH gntR-type" evidence="7">
    <location>
        <begin position="18"/>
        <end position="86"/>
    </location>
</feature>
<dbReference type="PANTHER" id="PTHR46577:SF1">
    <property type="entry name" value="HTH-TYPE TRANSCRIPTIONAL REGULATORY PROTEIN GABR"/>
    <property type="match status" value="1"/>
</dbReference>
<proteinExistence type="inferred from homology"/>
<keyword evidence="8" id="KW-0808">Transferase</keyword>
<feature type="region of interest" description="Disordered" evidence="6">
    <location>
        <begin position="503"/>
        <end position="529"/>
    </location>
</feature>